<feature type="transmembrane region" description="Helical" evidence="24">
    <location>
        <begin position="100"/>
        <end position="120"/>
    </location>
</feature>
<dbReference type="EMBL" id="JAUSQZ010000001">
    <property type="protein sequence ID" value="MDP9829239.1"/>
    <property type="molecule type" value="Genomic_DNA"/>
</dbReference>
<dbReference type="PANTHER" id="PTHR46382">
    <property type="entry name" value="PHOSPHATIDATE CYTIDYLYLTRANSFERASE"/>
    <property type="match status" value="1"/>
</dbReference>
<evidence type="ECO:0000256" key="13">
    <source>
        <dbReference type="ARBA" id="ARBA00022989"/>
    </source>
</evidence>
<keyword evidence="15 24" id="KW-0472">Membrane</keyword>
<comment type="catalytic activity">
    <reaction evidence="1">
        <text>a 1,2-diacyl-sn-glycero-3-phosphate + CTP + H(+) = a CDP-1,2-diacyl-sn-glycerol + diphosphate</text>
        <dbReference type="Rhea" id="RHEA:16229"/>
        <dbReference type="ChEBI" id="CHEBI:15378"/>
        <dbReference type="ChEBI" id="CHEBI:33019"/>
        <dbReference type="ChEBI" id="CHEBI:37563"/>
        <dbReference type="ChEBI" id="CHEBI:58332"/>
        <dbReference type="ChEBI" id="CHEBI:58608"/>
        <dbReference type="EC" id="2.7.7.41"/>
    </reaction>
</comment>
<keyword evidence="8" id="KW-1003">Cell membrane</keyword>
<comment type="subcellular location">
    <subcellularLocation>
        <location evidence="2">Cell membrane</location>
        <topology evidence="2">Multi-pass membrane protein</topology>
    </subcellularLocation>
</comment>
<organism evidence="25 26">
    <name type="scientific">Kineosporia succinea</name>
    <dbReference type="NCBI Taxonomy" id="84632"/>
    <lineage>
        <taxon>Bacteria</taxon>
        <taxon>Bacillati</taxon>
        <taxon>Actinomycetota</taxon>
        <taxon>Actinomycetes</taxon>
        <taxon>Kineosporiales</taxon>
        <taxon>Kineosporiaceae</taxon>
        <taxon>Kineosporia</taxon>
    </lineage>
</organism>
<evidence type="ECO:0000256" key="3">
    <source>
        <dbReference type="ARBA" id="ARBA00005119"/>
    </source>
</evidence>
<evidence type="ECO:0000256" key="21">
    <source>
        <dbReference type="ARBA" id="ARBA00032396"/>
    </source>
</evidence>
<dbReference type="PANTHER" id="PTHR46382:SF1">
    <property type="entry name" value="PHOSPHATIDATE CYTIDYLYLTRANSFERASE"/>
    <property type="match status" value="1"/>
</dbReference>
<keyword evidence="26" id="KW-1185">Reference proteome</keyword>
<evidence type="ECO:0000256" key="2">
    <source>
        <dbReference type="ARBA" id="ARBA00004651"/>
    </source>
</evidence>
<feature type="transmembrane region" description="Helical" evidence="24">
    <location>
        <begin position="60"/>
        <end position="88"/>
    </location>
</feature>
<sequence>MNWLTDRLDLFGDPSWHVTVLGLDLQGRGLYLALLASSLLLLTAPVALKLGGEIRTRWQTWAMILPVVGIPLWTGRIATTILATLLAAGASLEYARVAKLARADTVWLLGCAVVMPLATLSSRGFPIAGWVPWAILGGAAIPLLGADHVDGFRRAAMTSFGIVWLCWSLANLPLLGRDAFVVLFAAACADVGAFVGGTSLKRFAWGRAGLTPLSPNKTWGGVAGGFVAATLILLACDSFSIGWLLAVWIGGIAGDLLESMLKRQQSVKDAGDWLPGFGGLLDRIDSLLIAMPLAVLLA</sequence>
<comment type="similarity">
    <text evidence="5">Belongs to the CDS family.</text>
</comment>
<evidence type="ECO:0000256" key="23">
    <source>
        <dbReference type="ARBA" id="ARBA00033406"/>
    </source>
</evidence>
<keyword evidence="16" id="KW-0594">Phospholipid biosynthesis</keyword>
<feature type="transmembrane region" description="Helical" evidence="24">
    <location>
        <begin position="29"/>
        <end position="48"/>
    </location>
</feature>
<evidence type="ECO:0000256" key="11">
    <source>
        <dbReference type="ARBA" id="ARBA00022692"/>
    </source>
</evidence>
<evidence type="ECO:0000256" key="4">
    <source>
        <dbReference type="ARBA" id="ARBA00005189"/>
    </source>
</evidence>
<evidence type="ECO:0000256" key="20">
    <source>
        <dbReference type="ARBA" id="ARBA00032253"/>
    </source>
</evidence>
<evidence type="ECO:0000256" key="18">
    <source>
        <dbReference type="ARBA" id="ARBA00029893"/>
    </source>
</evidence>
<keyword evidence="10 25" id="KW-0808">Transferase</keyword>
<dbReference type="EC" id="2.7.7.41" evidence="6"/>
<reference evidence="25 26" key="1">
    <citation type="submission" date="2023-07" db="EMBL/GenBank/DDBJ databases">
        <title>Sequencing the genomes of 1000 actinobacteria strains.</title>
        <authorList>
            <person name="Klenk H.-P."/>
        </authorList>
    </citation>
    <scope>NUCLEOTIDE SEQUENCE [LARGE SCALE GENOMIC DNA]</scope>
    <source>
        <strain evidence="25 26">DSM 44388</strain>
    </source>
</reference>
<evidence type="ECO:0000313" key="25">
    <source>
        <dbReference type="EMBL" id="MDP9829239.1"/>
    </source>
</evidence>
<dbReference type="GO" id="GO:0004605">
    <property type="term" value="F:phosphatidate cytidylyltransferase activity"/>
    <property type="evidence" value="ECO:0007669"/>
    <property type="project" value="UniProtKB-EC"/>
</dbReference>
<name>A0ABT9P963_9ACTN</name>
<keyword evidence="17" id="KW-1208">Phospholipid metabolism</keyword>
<keyword evidence="12 25" id="KW-0548">Nucleotidyltransferase</keyword>
<keyword evidence="14" id="KW-0443">Lipid metabolism</keyword>
<feature type="transmembrane region" description="Helical" evidence="24">
    <location>
        <begin position="179"/>
        <end position="200"/>
    </location>
</feature>
<feature type="transmembrane region" description="Helical" evidence="24">
    <location>
        <begin position="127"/>
        <end position="146"/>
    </location>
</feature>
<evidence type="ECO:0000256" key="17">
    <source>
        <dbReference type="ARBA" id="ARBA00023264"/>
    </source>
</evidence>
<feature type="transmembrane region" description="Helical" evidence="24">
    <location>
        <begin position="220"/>
        <end position="253"/>
    </location>
</feature>
<comment type="pathway">
    <text evidence="3">Phospholipid metabolism; CDP-diacylglycerol biosynthesis; CDP-diacylglycerol from sn-glycerol 3-phosphate: step 3/3.</text>
</comment>
<gene>
    <name evidence="25" type="ORF">J2S57_004988</name>
</gene>
<comment type="caution">
    <text evidence="25">The sequence shown here is derived from an EMBL/GenBank/DDBJ whole genome shotgun (WGS) entry which is preliminary data.</text>
</comment>
<evidence type="ECO:0000256" key="15">
    <source>
        <dbReference type="ARBA" id="ARBA00023136"/>
    </source>
</evidence>
<dbReference type="Proteomes" id="UP001235712">
    <property type="component" value="Unassembled WGS sequence"/>
</dbReference>
<evidence type="ECO:0000256" key="19">
    <source>
        <dbReference type="ARBA" id="ARBA00031825"/>
    </source>
</evidence>
<evidence type="ECO:0000256" key="9">
    <source>
        <dbReference type="ARBA" id="ARBA00022516"/>
    </source>
</evidence>
<dbReference type="RefSeq" id="WP_307247241.1">
    <property type="nucleotide sequence ID" value="NZ_JAUSQZ010000001.1"/>
</dbReference>
<keyword evidence="13 24" id="KW-1133">Transmembrane helix</keyword>
<protein>
    <recommendedName>
        <fullName evidence="7">Phosphatidate cytidylyltransferase</fullName>
        <ecNumber evidence="6">2.7.7.41</ecNumber>
    </recommendedName>
    <alternativeName>
        <fullName evidence="20">CDP-DAG synthase</fullName>
    </alternativeName>
    <alternativeName>
        <fullName evidence="22">CDP-DG synthase</fullName>
    </alternativeName>
    <alternativeName>
        <fullName evidence="18">CDP-diacylglycerol synthase</fullName>
    </alternativeName>
    <alternativeName>
        <fullName evidence="21">CDP-diglyceride pyrophosphorylase</fullName>
    </alternativeName>
    <alternativeName>
        <fullName evidence="23">CDP-diglyceride synthase</fullName>
    </alternativeName>
    <alternativeName>
        <fullName evidence="19">CTP:phosphatidate cytidylyltransferase</fullName>
    </alternativeName>
</protein>
<evidence type="ECO:0000256" key="8">
    <source>
        <dbReference type="ARBA" id="ARBA00022475"/>
    </source>
</evidence>
<evidence type="ECO:0000256" key="24">
    <source>
        <dbReference type="SAM" id="Phobius"/>
    </source>
</evidence>
<feature type="transmembrane region" description="Helical" evidence="24">
    <location>
        <begin position="152"/>
        <end position="172"/>
    </location>
</feature>
<accession>A0ABT9P963</accession>
<dbReference type="Pfam" id="PF01148">
    <property type="entry name" value="CTP_transf_1"/>
    <property type="match status" value="1"/>
</dbReference>
<evidence type="ECO:0000256" key="22">
    <source>
        <dbReference type="ARBA" id="ARBA00032743"/>
    </source>
</evidence>
<evidence type="ECO:0000256" key="6">
    <source>
        <dbReference type="ARBA" id="ARBA00012487"/>
    </source>
</evidence>
<evidence type="ECO:0000313" key="26">
    <source>
        <dbReference type="Proteomes" id="UP001235712"/>
    </source>
</evidence>
<evidence type="ECO:0000256" key="16">
    <source>
        <dbReference type="ARBA" id="ARBA00023209"/>
    </source>
</evidence>
<keyword evidence="9" id="KW-0444">Lipid biosynthesis</keyword>
<evidence type="ECO:0000256" key="12">
    <source>
        <dbReference type="ARBA" id="ARBA00022695"/>
    </source>
</evidence>
<evidence type="ECO:0000256" key="5">
    <source>
        <dbReference type="ARBA" id="ARBA00010185"/>
    </source>
</evidence>
<comment type="pathway">
    <text evidence="4">Lipid metabolism.</text>
</comment>
<proteinExistence type="inferred from homology"/>
<evidence type="ECO:0000256" key="7">
    <source>
        <dbReference type="ARBA" id="ARBA00019373"/>
    </source>
</evidence>
<keyword evidence="11 24" id="KW-0812">Transmembrane</keyword>
<evidence type="ECO:0000256" key="1">
    <source>
        <dbReference type="ARBA" id="ARBA00001698"/>
    </source>
</evidence>
<evidence type="ECO:0000256" key="10">
    <source>
        <dbReference type="ARBA" id="ARBA00022679"/>
    </source>
</evidence>
<evidence type="ECO:0000256" key="14">
    <source>
        <dbReference type="ARBA" id="ARBA00023098"/>
    </source>
</evidence>